<protein>
    <recommendedName>
        <fullName evidence="2">CAAX prenyl protease 2/Lysostaphin resistance protein A-like domain-containing protein</fullName>
    </recommendedName>
</protein>
<organism evidence="3 4">
    <name type="scientific">Lottiidibacillus patelloidae</name>
    <dbReference type="NCBI Taxonomy" id="2670334"/>
    <lineage>
        <taxon>Bacteria</taxon>
        <taxon>Bacillati</taxon>
        <taxon>Bacillota</taxon>
        <taxon>Bacilli</taxon>
        <taxon>Bacillales</taxon>
        <taxon>Bacillaceae</taxon>
        <taxon>Lottiidibacillus</taxon>
    </lineage>
</organism>
<keyword evidence="1" id="KW-1133">Transmembrane helix</keyword>
<sequence length="259" mass="29161">MKAFNMKLYLIFLGLSSIGIVGLIPYTMKANKELIAELDLNPALIAAIQGVQMIVLTAVLLFVGLLIWKKAGFQSVIIEKWLQKQKITINIKKYTLISIGWGTVASLLIVLTSFTYEKLSFVEKSSTNEPMLWWEAILASFYGGFAEEIMMRLFLVSLLVILLSKLFKQKENKKPIIYVLSIILAAVVFGVLHLPLLTTTDLGFTSISISYVLLMNGLAAIVFGVLYWKKGIEAAFIAHYTTDIWIHYIFPTFFSFTLI</sequence>
<accession>A0A263BSM7</accession>
<feature type="transmembrane region" description="Helical" evidence="1">
    <location>
        <begin position="136"/>
        <end position="163"/>
    </location>
</feature>
<feature type="transmembrane region" description="Helical" evidence="1">
    <location>
        <begin position="46"/>
        <end position="68"/>
    </location>
</feature>
<feature type="transmembrane region" description="Helical" evidence="1">
    <location>
        <begin position="208"/>
        <end position="228"/>
    </location>
</feature>
<feature type="domain" description="CAAX prenyl protease 2/Lysostaphin resistance protein A-like" evidence="2">
    <location>
        <begin position="131"/>
        <end position="244"/>
    </location>
</feature>
<keyword evidence="4" id="KW-1185">Reference proteome</keyword>
<reference evidence="3 4" key="2">
    <citation type="submission" date="2017-09" db="EMBL/GenBank/DDBJ databases">
        <title>Bacillus patelloidae sp. nov., isolated from the intestinal tract of a marine limpet.</title>
        <authorList>
            <person name="Liu R."/>
            <person name="Dong C."/>
            <person name="Shao Z."/>
        </authorList>
    </citation>
    <scope>NUCLEOTIDE SEQUENCE [LARGE SCALE GENOMIC DNA]</scope>
    <source>
        <strain evidence="3 4">SA5d-4</strain>
    </source>
</reference>
<evidence type="ECO:0000313" key="3">
    <source>
        <dbReference type="EMBL" id="OZM56731.1"/>
    </source>
</evidence>
<dbReference type="RefSeq" id="WP_094925092.1">
    <property type="nucleotide sequence ID" value="NZ_NPIA01000005.1"/>
</dbReference>
<proteinExistence type="predicted"/>
<comment type="caution">
    <text evidence="3">The sequence shown here is derived from an EMBL/GenBank/DDBJ whole genome shotgun (WGS) entry which is preliminary data.</text>
</comment>
<keyword evidence="1" id="KW-0472">Membrane</keyword>
<reference evidence="4" key="1">
    <citation type="submission" date="2017-08" db="EMBL/GenBank/DDBJ databases">
        <authorList>
            <person name="Huang Z."/>
        </authorList>
    </citation>
    <scope>NUCLEOTIDE SEQUENCE [LARGE SCALE GENOMIC DNA]</scope>
    <source>
        <strain evidence="4">SA5d-4</strain>
    </source>
</reference>
<feature type="transmembrane region" description="Helical" evidence="1">
    <location>
        <begin position="175"/>
        <end position="196"/>
    </location>
</feature>
<keyword evidence="1" id="KW-0812">Transmembrane</keyword>
<evidence type="ECO:0000313" key="4">
    <source>
        <dbReference type="Proteomes" id="UP000217083"/>
    </source>
</evidence>
<name>A0A263BSM7_9BACI</name>
<dbReference type="GO" id="GO:0004175">
    <property type="term" value="F:endopeptidase activity"/>
    <property type="evidence" value="ECO:0007669"/>
    <property type="project" value="UniProtKB-ARBA"/>
</dbReference>
<evidence type="ECO:0000256" key="1">
    <source>
        <dbReference type="SAM" id="Phobius"/>
    </source>
</evidence>
<feature type="transmembrane region" description="Helical" evidence="1">
    <location>
        <begin position="7"/>
        <end position="26"/>
    </location>
</feature>
<feature type="transmembrane region" description="Helical" evidence="1">
    <location>
        <begin position="94"/>
        <end position="116"/>
    </location>
</feature>
<evidence type="ECO:0000259" key="2">
    <source>
        <dbReference type="Pfam" id="PF02517"/>
    </source>
</evidence>
<dbReference type="Pfam" id="PF02517">
    <property type="entry name" value="Rce1-like"/>
    <property type="match status" value="1"/>
</dbReference>
<dbReference type="AlphaFoldDB" id="A0A263BSM7"/>
<dbReference type="InterPro" id="IPR003675">
    <property type="entry name" value="Rce1/LyrA-like_dom"/>
</dbReference>
<dbReference type="Proteomes" id="UP000217083">
    <property type="component" value="Unassembled WGS sequence"/>
</dbReference>
<dbReference type="EMBL" id="NPIA01000005">
    <property type="protein sequence ID" value="OZM56731.1"/>
    <property type="molecule type" value="Genomic_DNA"/>
</dbReference>
<gene>
    <name evidence="3" type="ORF">CIB95_10950</name>
</gene>
<dbReference type="GO" id="GO:0080120">
    <property type="term" value="P:CAAX-box protein maturation"/>
    <property type="evidence" value="ECO:0007669"/>
    <property type="project" value="UniProtKB-ARBA"/>
</dbReference>